<dbReference type="Gene3D" id="3.90.1590.10">
    <property type="entry name" value="glutathione-dependent formaldehyde- activating enzyme (gfa)"/>
    <property type="match status" value="1"/>
</dbReference>
<protein>
    <recommendedName>
        <fullName evidence="5">CENP-V/GFA domain-containing protein</fullName>
    </recommendedName>
</protein>
<name>A0A177C701_9PLEO</name>
<dbReference type="GeneID" id="28760254"/>
<comment type="similarity">
    <text evidence="1">Belongs to the Gfa family.</text>
</comment>
<dbReference type="GO" id="GO:0046872">
    <property type="term" value="F:metal ion binding"/>
    <property type="evidence" value="ECO:0007669"/>
    <property type="project" value="UniProtKB-KW"/>
</dbReference>
<dbReference type="PROSITE" id="PS51891">
    <property type="entry name" value="CENP_V_GFA"/>
    <property type="match status" value="1"/>
</dbReference>
<reference evidence="6 7" key="1">
    <citation type="submission" date="2016-05" db="EMBL/GenBank/DDBJ databases">
        <title>Comparative analysis of secretome profiles of manganese(II)-oxidizing ascomycete fungi.</title>
        <authorList>
            <consortium name="DOE Joint Genome Institute"/>
            <person name="Zeiner C.A."/>
            <person name="Purvine S.O."/>
            <person name="Zink E.M."/>
            <person name="Wu S."/>
            <person name="Pasa-Tolic L."/>
            <person name="Chaput D.L."/>
            <person name="Haridas S."/>
            <person name="Grigoriev I.V."/>
            <person name="Santelli C.M."/>
            <person name="Hansel C.M."/>
        </authorList>
    </citation>
    <scope>NUCLEOTIDE SEQUENCE [LARGE SCALE GENOMIC DNA]</scope>
    <source>
        <strain evidence="6 7">AP3s5-JAC2a</strain>
    </source>
</reference>
<dbReference type="EMBL" id="KV441555">
    <property type="protein sequence ID" value="OAG03315.1"/>
    <property type="molecule type" value="Genomic_DNA"/>
</dbReference>
<evidence type="ECO:0000259" key="5">
    <source>
        <dbReference type="PROSITE" id="PS51891"/>
    </source>
</evidence>
<gene>
    <name evidence="6" type="ORF">CC84DRAFT_1151796</name>
</gene>
<dbReference type="InterPro" id="IPR011057">
    <property type="entry name" value="Mss4-like_sf"/>
</dbReference>
<proteinExistence type="inferred from homology"/>
<keyword evidence="7" id="KW-1185">Reference proteome</keyword>
<keyword evidence="3" id="KW-0862">Zinc</keyword>
<dbReference type="SUPFAM" id="SSF51316">
    <property type="entry name" value="Mss4-like"/>
    <property type="match status" value="1"/>
</dbReference>
<dbReference type="Pfam" id="PF04828">
    <property type="entry name" value="GFA"/>
    <property type="match status" value="1"/>
</dbReference>
<accession>A0A177C701</accession>
<evidence type="ECO:0000256" key="2">
    <source>
        <dbReference type="ARBA" id="ARBA00022723"/>
    </source>
</evidence>
<dbReference type="InParanoid" id="A0A177C701"/>
<keyword evidence="4" id="KW-0456">Lyase</keyword>
<dbReference type="AlphaFoldDB" id="A0A177C701"/>
<feature type="domain" description="CENP-V/GFA" evidence="5">
    <location>
        <begin position="9"/>
        <end position="123"/>
    </location>
</feature>
<dbReference type="InterPro" id="IPR006913">
    <property type="entry name" value="CENP-V/GFA"/>
</dbReference>
<dbReference type="PANTHER" id="PTHR33337">
    <property type="entry name" value="GFA DOMAIN-CONTAINING PROTEIN"/>
    <property type="match status" value="1"/>
</dbReference>
<evidence type="ECO:0000256" key="4">
    <source>
        <dbReference type="ARBA" id="ARBA00023239"/>
    </source>
</evidence>
<evidence type="ECO:0000256" key="1">
    <source>
        <dbReference type="ARBA" id="ARBA00005495"/>
    </source>
</evidence>
<dbReference type="STRING" id="1460663.A0A177C701"/>
<evidence type="ECO:0000313" key="6">
    <source>
        <dbReference type="EMBL" id="OAG03315.1"/>
    </source>
</evidence>
<evidence type="ECO:0000313" key="7">
    <source>
        <dbReference type="Proteomes" id="UP000077069"/>
    </source>
</evidence>
<keyword evidence="2" id="KW-0479">Metal-binding</keyword>
<dbReference type="GO" id="GO:0016846">
    <property type="term" value="F:carbon-sulfur lyase activity"/>
    <property type="evidence" value="ECO:0007669"/>
    <property type="project" value="InterPro"/>
</dbReference>
<sequence>MSVSSDKARTGSCLSKKVTFKTTGPDINCAVCHCTNCRRNNGSTYTVKAWFPDKRFKFTSGEDLLKQHDDSDTNTGGIVNRWFCSHCGSPILTRSFRVPGISIVHVGLFDEAWDWRIDFEQWRKSRMSFVEDIPGVSDDCRYYDFPDKREFERVMAKL</sequence>
<dbReference type="PANTHER" id="PTHR33337:SF40">
    <property type="entry name" value="CENP-V_GFA DOMAIN-CONTAINING PROTEIN-RELATED"/>
    <property type="match status" value="1"/>
</dbReference>
<dbReference type="Proteomes" id="UP000077069">
    <property type="component" value="Unassembled WGS sequence"/>
</dbReference>
<dbReference type="RefSeq" id="XP_018033680.1">
    <property type="nucleotide sequence ID" value="XM_018176768.1"/>
</dbReference>
<organism evidence="6 7">
    <name type="scientific">Paraphaeosphaeria sporulosa</name>
    <dbReference type="NCBI Taxonomy" id="1460663"/>
    <lineage>
        <taxon>Eukaryota</taxon>
        <taxon>Fungi</taxon>
        <taxon>Dikarya</taxon>
        <taxon>Ascomycota</taxon>
        <taxon>Pezizomycotina</taxon>
        <taxon>Dothideomycetes</taxon>
        <taxon>Pleosporomycetidae</taxon>
        <taxon>Pleosporales</taxon>
        <taxon>Massarineae</taxon>
        <taxon>Didymosphaeriaceae</taxon>
        <taxon>Paraphaeosphaeria</taxon>
    </lineage>
</organism>
<dbReference type="OrthoDB" id="406544at2759"/>
<evidence type="ECO:0000256" key="3">
    <source>
        <dbReference type="ARBA" id="ARBA00022833"/>
    </source>
</evidence>